<sequence>MSALNTTAVWQSPYLPGTLFLRAEFKKHSFEPHFHEEYAIGVIDAGCQAFTYDRGRRLDMPRGSVALIAPGVVHTGWAGIEGGWCYRMLYPTQELMRHYAKDIFGVDVLPTFHQPVVKDPCLFALLSHLHNCSDSLAPDPLEIQELYVAIVERALRQHAGHLTPSTATLHTNALATIRDLLNDRYRESFSLDELSAIAGMSKFRLLRQFRTLYGVPPHAYLRLCRVQRARHAILRGAMLADTASAVGFADQAHMTRVFRRTLGFTPGELLRSCT</sequence>
<dbReference type="PANTHER" id="PTHR46796:SF2">
    <property type="entry name" value="TRANSCRIPTIONAL REGULATORY PROTEIN"/>
    <property type="match status" value="1"/>
</dbReference>
<feature type="domain" description="HTH araC/xylS-type" evidence="4">
    <location>
        <begin position="175"/>
        <end position="272"/>
    </location>
</feature>
<evidence type="ECO:0000313" key="5">
    <source>
        <dbReference type="EMBL" id="MFM0718922.1"/>
    </source>
</evidence>
<dbReference type="Proteomes" id="UP001629392">
    <property type="component" value="Unassembled WGS sequence"/>
</dbReference>
<dbReference type="InterPro" id="IPR050204">
    <property type="entry name" value="AraC_XylS_family_regulators"/>
</dbReference>
<evidence type="ECO:0000256" key="2">
    <source>
        <dbReference type="ARBA" id="ARBA00023125"/>
    </source>
</evidence>
<comment type="caution">
    <text evidence="5">The sequence shown here is derived from an EMBL/GenBank/DDBJ whole genome shotgun (WGS) entry which is preliminary data.</text>
</comment>
<dbReference type="PANTHER" id="PTHR46796">
    <property type="entry name" value="HTH-TYPE TRANSCRIPTIONAL ACTIVATOR RHAS-RELATED"/>
    <property type="match status" value="1"/>
</dbReference>
<dbReference type="SUPFAM" id="SSF51215">
    <property type="entry name" value="Regulatory protein AraC"/>
    <property type="match status" value="1"/>
</dbReference>
<dbReference type="SMART" id="SM00342">
    <property type="entry name" value="HTH_ARAC"/>
    <property type="match status" value="1"/>
</dbReference>
<keyword evidence="2" id="KW-0238">DNA-binding</keyword>
<evidence type="ECO:0000256" key="3">
    <source>
        <dbReference type="ARBA" id="ARBA00023163"/>
    </source>
</evidence>
<name>A0ABW9EIN0_9BURK</name>
<organism evidence="5 6">
    <name type="scientific">Paraburkholderia strydomiana</name>
    <dbReference type="NCBI Taxonomy" id="1245417"/>
    <lineage>
        <taxon>Bacteria</taxon>
        <taxon>Pseudomonadati</taxon>
        <taxon>Pseudomonadota</taxon>
        <taxon>Betaproteobacteria</taxon>
        <taxon>Burkholderiales</taxon>
        <taxon>Burkholderiaceae</taxon>
        <taxon>Paraburkholderia</taxon>
    </lineage>
</organism>
<keyword evidence="6" id="KW-1185">Reference proteome</keyword>
<dbReference type="PROSITE" id="PS01124">
    <property type="entry name" value="HTH_ARAC_FAMILY_2"/>
    <property type="match status" value="1"/>
</dbReference>
<keyword evidence="1" id="KW-0805">Transcription regulation</keyword>
<evidence type="ECO:0000313" key="6">
    <source>
        <dbReference type="Proteomes" id="UP001629392"/>
    </source>
</evidence>
<reference evidence="5 6" key="1">
    <citation type="journal article" date="2024" name="Chem. Sci.">
        <title>Discovery of megapolipeptins by genome mining of a Burkholderiales bacteria collection.</title>
        <authorList>
            <person name="Paulo B.S."/>
            <person name="Recchia M.J.J."/>
            <person name="Lee S."/>
            <person name="Fergusson C.H."/>
            <person name="Romanowski S.B."/>
            <person name="Hernandez A."/>
            <person name="Krull N."/>
            <person name="Liu D.Y."/>
            <person name="Cavanagh H."/>
            <person name="Bos A."/>
            <person name="Gray C.A."/>
            <person name="Murphy B.T."/>
            <person name="Linington R.G."/>
            <person name="Eustaquio A.S."/>
        </authorList>
    </citation>
    <scope>NUCLEOTIDE SEQUENCE [LARGE SCALE GENOMIC DNA]</scope>
    <source>
        <strain evidence="5 6">RL17-350-BIC-E</strain>
    </source>
</reference>
<gene>
    <name evidence="5" type="ORF">PQQ73_21560</name>
</gene>
<dbReference type="EMBL" id="JAQQCL010000017">
    <property type="protein sequence ID" value="MFM0718922.1"/>
    <property type="molecule type" value="Genomic_DNA"/>
</dbReference>
<dbReference type="InterPro" id="IPR009057">
    <property type="entry name" value="Homeodomain-like_sf"/>
</dbReference>
<dbReference type="InterPro" id="IPR018060">
    <property type="entry name" value="HTH_AraC"/>
</dbReference>
<dbReference type="InterPro" id="IPR003313">
    <property type="entry name" value="AraC-bd"/>
</dbReference>
<dbReference type="RefSeq" id="WP_408154918.1">
    <property type="nucleotide sequence ID" value="NZ_JAQQCL010000017.1"/>
</dbReference>
<protein>
    <submittedName>
        <fullName evidence="5">AraC family transcriptional regulator</fullName>
    </submittedName>
</protein>
<proteinExistence type="predicted"/>
<dbReference type="Pfam" id="PF02311">
    <property type="entry name" value="AraC_binding"/>
    <property type="match status" value="1"/>
</dbReference>
<dbReference type="Pfam" id="PF12833">
    <property type="entry name" value="HTH_18"/>
    <property type="match status" value="1"/>
</dbReference>
<keyword evidence="3" id="KW-0804">Transcription</keyword>
<accession>A0ABW9EIN0</accession>
<evidence type="ECO:0000256" key="1">
    <source>
        <dbReference type="ARBA" id="ARBA00023015"/>
    </source>
</evidence>
<dbReference type="Gene3D" id="1.10.10.60">
    <property type="entry name" value="Homeodomain-like"/>
    <property type="match status" value="1"/>
</dbReference>
<dbReference type="InterPro" id="IPR037923">
    <property type="entry name" value="HTH-like"/>
</dbReference>
<dbReference type="SUPFAM" id="SSF46689">
    <property type="entry name" value="Homeodomain-like"/>
    <property type="match status" value="2"/>
</dbReference>
<evidence type="ECO:0000259" key="4">
    <source>
        <dbReference type="PROSITE" id="PS01124"/>
    </source>
</evidence>